<evidence type="ECO:0000256" key="1">
    <source>
        <dbReference type="ARBA" id="ARBA00022679"/>
    </source>
</evidence>
<dbReference type="SUPFAM" id="SSF53756">
    <property type="entry name" value="UDP-Glycosyltransferase/glycogen phosphorylase"/>
    <property type="match status" value="1"/>
</dbReference>
<keyword evidence="5" id="KW-1185">Reference proteome</keyword>
<accession>A0ABT7B8A6</accession>
<name>A0ABT7B8A6_9CYAN</name>
<dbReference type="Proteomes" id="UP001235849">
    <property type="component" value="Unassembled WGS sequence"/>
</dbReference>
<keyword evidence="1" id="KW-0808">Transferase</keyword>
<feature type="domain" description="Glycosyltransferase subfamily 4-like N-terminal" evidence="3">
    <location>
        <begin position="16"/>
        <end position="169"/>
    </location>
</feature>
<evidence type="ECO:0000259" key="3">
    <source>
        <dbReference type="Pfam" id="PF13439"/>
    </source>
</evidence>
<dbReference type="Pfam" id="PF00534">
    <property type="entry name" value="Glycos_transf_1"/>
    <property type="match status" value="1"/>
</dbReference>
<comment type="caution">
    <text evidence="4">The sequence shown here is derived from an EMBL/GenBank/DDBJ whole genome shotgun (WGS) entry which is preliminary data.</text>
</comment>
<gene>
    <name evidence="4" type="ORF">PMG25_15050</name>
</gene>
<evidence type="ECO:0000259" key="2">
    <source>
        <dbReference type="Pfam" id="PF00534"/>
    </source>
</evidence>
<dbReference type="PANTHER" id="PTHR46401">
    <property type="entry name" value="GLYCOSYLTRANSFERASE WBBK-RELATED"/>
    <property type="match status" value="1"/>
</dbReference>
<dbReference type="CDD" id="cd03809">
    <property type="entry name" value="GT4_MtfB-like"/>
    <property type="match status" value="1"/>
</dbReference>
<feature type="domain" description="Glycosyl transferase family 1" evidence="2">
    <location>
        <begin position="185"/>
        <end position="340"/>
    </location>
</feature>
<reference evidence="4 5" key="1">
    <citation type="submission" date="2023-01" db="EMBL/GenBank/DDBJ databases">
        <title>Novel diversity within Roseofilum (Cyanobacteria; Desertifilaceae) from marine benthic mats with descriptions of four novel species.</title>
        <authorList>
            <person name="Wang Y."/>
            <person name="Berthold D.E."/>
            <person name="Hu J."/>
            <person name="Lefler F.W."/>
            <person name="Laughinghouse H.D. IV."/>
        </authorList>
    </citation>
    <scope>NUCLEOTIDE SEQUENCE [LARGE SCALE GENOMIC DNA]</scope>
    <source>
        <strain evidence="4 5">BLCC-M114</strain>
    </source>
</reference>
<dbReference type="Pfam" id="PF13439">
    <property type="entry name" value="Glyco_transf_4"/>
    <property type="match status" value="1"/>
</dbReference>
<dbReference type="PANTHER" id="PTHR46401:SF2">
    <property type="entry name" value="GLYCOSYLTRANSFERASE WBBK-RELATED"/>
    <property type="match status" value="1"/>
</dbReference>
<dbReference type="Gene3D" id="3.40.50.2000">
    <property type="entry name" value="Glycogen Phosphorylase B"/>
    <property type="match status" value="2"/>
</dbReference>
<proteinExistence type="predicted"/>
<dbReference type="InterPro" id="IPR001296">
    <property type="entry name" value="Glyco_trans_1"/>
</dbReference>
<dbReference type="InterPro" id="IPR028098">
    <property type="entry name" value="Glyco_trans_4-like_N"/>
</dbReference>
<dbReference type="RefSeq" id="WP_283767714.1">
    <property type="nucleotide sequence ID" value="NZ_JAQOSO010000082.1"/>
</dbReference>
<evidence type="ECO:0000313" key="5">
    <source>
        <dbReference type="Proteomes" id="UP001235849"/>
    </source>
</evidence>
<organism evidence="4 5">
    <name type="scientific">Roseofilum capinflatum BLCC-M114</name>
    <dbReference type="NCBI Taxonomy" id="3022440"/>
    <lineage>
        <taxon>Bacteria</taxon>
        <taxon>Bacillati</taxon>
        <taxon>Cyanobacteriota</taxon>
        <taxon>Cyanophyceae</taxon>
        <taxon>Desertifilales</taxon>
        <taxon>Desertifilaceae</taxon>
        <taxon>Roseofilum</taxon>
        <taxon>Roseofilum capinflatum</taxon>
    </lineage>
</organism>
<evidence type="ECO:0000313" key="4">
    <source>
        <dbReference type="EMBL" id="MDJ1175409.1"/>
    </source>
</evidence>
<sequence length="363" mass="41538">MKILYDGQVYRMQTAGGISRYFNNLITRLPEDFSPTMTSCVSKKKNLPVHPNLKNWYYQIFRPGRLSYWIEKHYFRVINQLEKFDIAHPTYYSLLTRKEIKDYEYPVVVTVWDMIHEIFFEQMDSSGQYAQEKQKAVKAADAIICISENTKNDLLNRYSTDESKVTVTYLASQIDASLAFGSEPVPEKPYYLYVGSRACYKNFDGLLSAFAKAVSVKPEIVLCVVGLPFDKTEEKKIAELNLSHRIYHYGQVSDYHLAKLYRCSIAFVYPSLYEGFGIPPLEAMSCGTPVIACNCSSIPEVVGDAGLLFNPKEIGELADMLIMLLESPGERDRLIEKGHQRTKIFSWDKTTAQTIDVYRSVSK</sequence>
<protein>
    <submittedName>
        <fullName evidence="4">Glycosyltransferase family 1 protein</fullName>
    </submittedName>
</protein>
<dbReference type="EMBL" id="JAQOSO010000082">
    <property type="protein sequence ID" value="MDJ1175409.1"/>
    <property type="molecule type" value="Genomic_DNA"/>
</dbReference>